<keyword evidence="2" id="KW-0812">Transmembrane</keyword>
<keyword evidence="2" id="KW-1133">Transmembrane helix</keyword>
<proteinExistence type="predicted"/>
<feature type="region of interest" description="Disordered" evidence="1">
    <location>
        <begin position="1"/>
        <end position="25"/>
    </location>
</feature>
<evidence type="ECO:0000256" key="2">
    <source>
        <dbReference type="SAM" id="Phobius"/>
    </source>
</evidence>
<feature type="transmembrane region" description="Helical" evidence="2">
    <location>
        <begin position="34"/>
        <end position="53"/>
    </location>
</feature>
<reference evidence="3 4" key="1">
    <citation type="submission" date="2014-06" db="EMBL/GenBank/DDBJ databases">
        <title>Draft genome sequence of iron oxidizing acidophile Leptospirillum ferriphilum DSM14647.</title>
        <authorList>
            <person name="Cardenas J.P."/>
            <person name="Lazcano M."/>
            <person name="Ossandon F.J."/>
            <person name="Corbett M."/>
            <person name="Holmes D.S."/>
            <person name="Watkin E."/>
        </authorList>
    </citation>
    <scope>NUCLEOTIDE SEQUENCE [LARGE SCALE GENOMIC DNA]</scope>
    <source>
        <strain evidence="3 4">DSM 14647</strain>
    </source>
</reference>
<accession>A0A094W7Y2</accession>
<protein>
    <submittedName>
        <fullName evidence="3">Uncharacterized protein</fullName>
    </submittedName>
</protein>
<gene>
    <name evidence="3" type="ORF">LptCag_0017</name>
</gene>
<keyword evidence="2" id="KW-0472">Membrane</keyword>
<feature type="transmembrane region" description="Helical" evidence="2">
    <location>
        <begin position="59"/>
        <end position="80"/>
    </location>
</feature>
<dbReference type="Proteomes" id="UP000029452">
    <property type="component" value="Unassembled WGS sequence"/>
</dbReference>
<evidence type="ECO:0000313" key="4">
    <source>
        <dbReference type="Proteomes" id="UP000029452"/>
    </source>
</evidence>
<comment type="caution">
    <text evidence="3">The sequence shown here is derived from an EMBL/GenBank/DDBJ whole genome shotgun (WGS) entry which is preliminary data.</text>
</comment>
<dbReference type="RefSeq" id="WP_036084094.1">
    <property type="nucleotide sequence ID" value="NZ_JBPKCJ010000003.1"/>
</dbReference>
<name>A0A094W7Y2_9BACT</name>
<dbReference type="AlphaFoldDB" id="A0A094W7Y2"/>
<organism evidence="3 4">
    <name type="scientific">Leptospirillum ferriphilum</name>
    <dbReference type="NCBI Taxonomy" id="178606"/>
    <lineage>
        <taxon>Bacteria</taxon>
        <taxon>Pseudomonadati</taxon>
        <taxon>Nitrospirota</taxon>
        <taxon>Nitrospiria</taxon>
        <taxon>Nitrospirales</taxon>
        <taxon>Nitrospiraceae</taxon>
        <taxon>Leptospirillum</taxon>
    </lineage>
</organism>
<evidence type="ECO:0000313" key="3">
    <source>
        <dbReference type="EMBL" id="KGA92565.1"/>
    </source>
</evidence>
<feature type="compositionally biased region" description="Basic and acidic residues" evidence="1">
    <location>
        <begin position="1"/>
        <end position="13"/>
    </location>
</feature>
<sequence length="84" mass="9436">MDPASVHDTRSEETEGGTGPADEEKMTGKDWMRVFVYFVLGLFLLFVFFYMIFAGPKAALIAGVTLLVGIVLWVIFRYVLKEIA</sequence>
<dbReference type="PATRIC" id="fig|178606.4.peg.2695"/>
<dbReference type="OrthoDB" id="9911853at2"/>
<evidence type="ECO:0000256" key="1">
    <source>
        <dbReference type="SAM" id="MobiDB-lite"/>
    </source>
</evidence>
<dbReference type="EMBL" id="JPGK01000015">
    <property type="protein sequence ID" value="KGA92565.1"/>
    <property type="molecule type" value="Genomic_DNA"/>
</dbReference>